<protein>
    <recommendedName>
        <fullName evidence="7">AP2/ERF domain-containing protein</fullName>
    </recommendedName>
</protein>
<name>A0AAN8ZHF3_9MAGN</name>
<comment type="subcellular location">
    <subcellularLocation>
        <location evidence="1">Nucleus</location>
    </subcellularLocation>
</comment>
<dbReference type="PANTHER" id="PTHR32467">
    <property type="entry name" value="AP2-LIKE ETHYLENE-RESPONSIVE TRANSCRIPTION FACTOR"/>
    <property type="match status" value="1"/>
</dbReference>
<proteinExistence type="predicted"/>
<dbReference type="AlphaFoldDB" id="A0AAN8ZHF3"/>
<dbReference type="InterPro" id="IPR016177">
    <property type="entry name" value="DNA-bd_dom_sf"/>
</dbReference>
<feature type="region of interest" description="Disordered" evidence="6">
    <location>
        <begin position="125"/>
        <end position="159"/>
    </location>
</feature>
<evidence type="ECO:0000256" key="2">
    <source>
        <dbReference type="ARBA" id="ARBA00023015"/>
    </source>
</evidence>
<keyword evidence="5" id="KW-0539">Nucleus</keyword>
<dbReference type="Proteomes" id="UP001370490">
    <property type="component" value="Unassembled WGS sequence"/>
</dbReference>
<dbReference type="PROSITE" id="PS51032">
    <property type="entry name" value="AP2_ERF"/>
    <property type="match status" value="1"/>
</dbReference>
<feature type="compositionally biased region" description="Basic and acidic residues" evidence="6">
    <location>
        <begin position="277"/>
        <end position="288"/>
    </location>
</feature>
<gene>
    <name evidence="8" type="ORF">RJ641_036947</name>
</gene>
<evidence type="ECO:0000256" key="3">
    <source>
        <dbReference type="ARBA" id="ARBA00023125"/>
    </source>
</evidence>
<dbReference type="SUPFAM" id="SSF54171">
    <property type="entry name" value="DNA-binding domain"/>
    <property type="match status" value="1"/>
</dbReference>
<dbReference type="GO" id="GO:0003700">
    <property type="term" value="F:DNA-binding transcription factor activity"/>
    <property type="evidence" value="ECO:0007669"/>
    <property type="project" value="InterPro"/>
</dbReference>
<evidence type="ECO:0000256" key="5">
    <source>
        <dbReference type="ARBA" id="ARBA00023242"/>
    </source>
</evidence>
<sequence>MGMFRCVGLGVGQLHETRVVEQLEQMGATETEMIPRRILSSLIPFAMDLKCSCYCFVLETQEEAATAYDIAAIRYRGENAVTNFDISNYIAREEILPAPASPPPAPPELVIGRKSISVGGIMLPKKEEEGKDDKGAVLPPPLPPSPPPLLAPLPPKQEPQQYQVQEMMKPQVNPQDVPPMMETHSMMPMMDGTNDHHHDEHGHDPWDQYLHAGFNSLPIPDFFFMDPKPAELPNVFDDISFDQDIDKLFEGGPDDMSFMFDKSSATNEVEADVPTSIEEKKANNKDRSCSPPTSISSDSSTTTKAF</sequence>
<dbReference type="PANTHER" id="PTHR32467:SF90">
    <property type="entry name" value="AP2-LIKE ETHYLENE-RESPONSIVE TRANSCRIPTION FACTOR AIL1"/>
    <property type="match status" value="1"/>
</dbReference>
<comment type="caution">
    <text evidence="8">The sequence shown here is derived from an EMBL/GenBank/DDBJ whole genome shotgun (WGS) entry which is preliminary data.</text>
</comment>
<keyword evidence="9" id="KW-1185">Reference proteome</keyword>
<dbReference type="InterPro" id="IPR036955">
    <property type="entry name" value="AP2/ERF_dom_sf"/>
</dbReference>
<dbReference type="InterPro" id="IPR001471">
    <property type="entry name" value="AP2/ERF_dom"/>
</dbReference>
<feature type="region of interest" description="Disordered" evidence="6">
    <location>
        <begin position="264"/>
        <end position="306"/>
    </location>
</feature>
<evidence type="ECO:0000256" key="4">
    <source>
        <dbReference type="ARBA" id="ARBA00023163"/>
    </source>
</evidence>
<keyword evidence="2" id="KW-0805">Transcription regulation</keyword>
<evidence type="ECO:0000313" key="8">
    <source>
        <dbReference type="EMBL" id="KAK6934053.1"/>
    </source>
</evidence>
<evidence type="ECO:0000313" key="9">
    <source>
        <dbReference type="Proteomes" id="UP001370490"/>
    </source>
</evidence>
<evidence type="ECO:0000256" key="6">
    <source>
        <dbReference type="SAM" id="MobiDB-lite"/>
    </source>
</evidence>
<dbReference type="GO" id="GO:0005634">
    <property type="term" value="C:nucleus"/>
    <property type="evidence" value="ECO:0007669"/>
    <property type="project" value="UniProtKB-SubCell"/>
</dbReference>
<organism evidence="8 9">
    <name type="scientific">Dillenia turbinata</name>
    <dbReference type="NCBI Taxonomy" id="194707"/>
    <lineage>
        <taxon>Eukaryota</taxon>
        <taxon>Viridiplantae</taxon>
        <taxon>Streptophyta</taxon>
        <taxon>Embryophyta</taxon>
        <taxon>Tracheophyta</taxon>
        <taxon>Spermatophyta</taxon>
        <taxon>Magnoliopsida</taxon>
        <taxon>eudicotyledons</taxon>
        <taxon>Gunneridae</taxon>
        <taxon>Pentapetalae</taxon>
        <taxon>Dilleniales</taxon>
        <taxon>Dilleniaceae</taxon>
        <taxon>Dillenia</taxon>
    </lineage>
</organism>
<dbReference type="Gene3D" id="3.30.730.10">
    <property type="entry name" value="AP2/ERF domain"/>
    <property type="match status" value="1"/>
</dbReference>
<keyword evidence="3" id="KW-0238">DNA-binding</keyword>
<dbReference type="EMBL" id="JBAMMX010000009">
    <property type="protein sequence ID" value="KAK6934053.1"/>
    <property type="molecule type" value="Genomic_DNA"/>
</dbReference>
<evidence type="ECO:0000259" key="7">
    <source>
        <dbReference type="PROSITE" id="PS51032"/>
    </source>
</evidence>
<keyword evidence="4" id="KW-0804">Transcription</keyword>
<feature type="compositionally biased region" description="Pro residues" evidence="6">
    <location>
        <begin position="138"/>
        <end position="157"/>
    </location>
</feature>
<dbReference type="GO" id="GO:0003677">
    <property type="term" value="F:DNA binding"/>
    <property type="evidence" value="ECO:0007669"/>
    <property type="project" value="UniProtKB-KW"/>
</dbReference>
<feature type="compositionally biased region" description="Low complexity" evidence="6">
    <location>
        <begin position="289"/>
        <end position="306"/>
    </location>
</feature>
<feature type="compositionally biased region" description="Basic and acidic residues" evidence="6">
    <location>
        <begin position="125"/>
        <end position="135"/>
    </location>
</feature>
<reference evidence="8 9" key="1">
    <citation type="submission" date="2023-12" db="EMBL/GenBank/DDBJ databases">
        <title>A high-quality genome assembly for Dillenia turbinata (Dilleniales).</title>
        <authorList>
            <person name="Chanderbali A."/>
        </authorList>
    </citation>
    <scope>NUCLEOTIDE SEQUENCE [LARGE SCALE GENOMIC DNA]</scope>
    <source>
        <strain evidence="8">LSX21</strain>
        <tissue evidence="8">Leaf</tissue>
    </source>
</reference>
<evidence type="ECO:0000256" key="1">
    <source>
        <dbReference type="ARBA" id="ARBA00004123"/>
    </source>
</evidence>
<accession>A0AAN8ZHF3</accession>
<feature type="domain" description="AP2/ERF" evidence="7">
    <location>
        <begin position="16"/>
        <end position="85"/>
    </location>
</feature>